<sequence length="222" mass="24007">MRFPSYSSIKSLPTDADSDALLKNVFHGSSSMSDRATAVTLALGLMFFDPQGKLTVVTIPKKVILDNGMSAGIFASLRDGLAQAIPMTIDPDELSKQVIGVGNNGRAVLCCVPLLKDTQYHPSNAKNANDADLPEDIDFTVKSPTFCAVSVFCPLVPGSKMPPALDLTQDVPEEVLLALSPHERLWVEVHSFLFKNTMGRSLFVDKTLVGKTSIPLDQFIVN</sequence>
<evidence type="ECO:0000313" key="2">
    <source>
        <dbReference type="Proteomes" id="UP001295423"/>
    </source>
</evidence>
<evidence type="ECO:0000313" key="1">
    <source>
        <dbReference type="EMBL" id="CAJ1952603.1"/>
    </source>
</evidence>
<comment type="caution">
    <text evidence="1">The sequence shown here is derived from an EMBL/GenBank/DDBJ whole genome shotgun (WGS) entry which is preliminary data.</text>
</comment>
<protein>
    <submittedName>
        <fullName evidence="1">Uncharacterized protein</fullName>
    </submittedName>
</protein>
<dbReference type="AlphaFoldDB" id="A0AAD2FT56"/>
<name>A0AAD2FT56_9STRA</name>
<accession>A0AAD2FT56</accession>
<reference evidence="1" key="1">
    <citation type="submission" date="2023-08" db="EMBL/GenBank/DDBJ databases">
        <authorList>
            <person name="Audoor S."/>
            <person name="Bilcke G."/>
        </authorList>
    </citation>
    <scope>NUCLEOTIDE SEQUENCE</scope>
</reference>
<gene>
    <name evidence="1" type="ORF">CYCCA115_LOCUS13631</name>
</gene>
<keyword evidence="2" id="KW-1185">Reference proteome</keyword>
<organism evidence="1 2">
    <name type="scientific">Cylindrotheca closterium</name>
    <dbReference type="NCBI Taxonomy" id="2856"/>
    <lineage>
        <taxon>Eukaryota</taxon>
        <taxon>Sar</taxon>
        <taxon>Stramenopiles</taxon>
        <taxon>Ochrophyta</taxon>
        <taxon>Bacillariophyta</taxon>
        <taxon>Bacillariophyceae</taxon>
        <taxon>Bacillariophycidae</taxon>
        <taxon>Bacillariales</taxon>
        <taxon>Bacillariaceae</taxon>
        <taxon>Cylindrotheca</taxon>
    </lineage>
</organism>
<proteinExistence type="predicted"/>
<dbReference type="Proteomes" id="UP001295423">
    <property type="component" value="Unassembled WGS sequence"/>
</dbReference>
<dbReference type="EMBL" id="CAKOGP040001807">
    <property type="protein sequence ID" value="CAJ1952603.1"/>
    <property type="molecule type" value="Genomic_DNA"/>
</dbReference>